<feature type="compositionally biased region" description="Low complexity" evidence="1">
    <location>
        <begin position="38"/>
        <end position="56"/>
    </location>
</feature>
<evidence type="ECO:0000256" key="1">
    <source>
        <dbReference type="SAM" id="MobiDB-lite"/>
    </source>
</evidence>
<dbReference type="Proteomes" id="UP001346149">
    <property type="component" value="Unassembled WGS sequence"/>
</dbReference>
<evidence type="ECO:0000313" key="2">
    <source>
        <dbReference type="EMBL" id="KAK4798153.1"/>
    </source>
</evidence>
<feature type="region of interest" description="Disordered" evidence="1">
    <location>
        <begin position="38"/>
        <end position="64"/>
    </location>
</feature>
<proteinExistence type="predicted"/>
<reference evidence="2 3" key="1">
    <citation type="journal article" date="2023" name="Hortic Res">
        <title>Pangenome of water caltrop reveals structural variations and asymmetric subgenome divergence after allopolyploidization.</title>
        <authorList>
            <person name="Zhang X."/>
            <person name="Chen Y."/>
            <person name="Wang L."/>
            <person name="Yuan Y."/>
            <person name="Fang M."/>
            <person name="Shi L."/>
            <person name="Lu R."/>
            <person name="Comes H.P."/>
            <person name="Ma Y."/>
            <person name="Chen Y."/>
            <person name="Huang G."/>
            <person name="Zhou Y."/>
            <person name="Zheng Z."/>
            <person name="Qiu Y."/>
        </authorList>
    </citation>
    <scope>NUCLEOTIDE SEQUENCE [LARGE SCALE GENOMIC DNA]</scope>
    <source>
        <strain evidence="2">F231</strain>
    </source>
</reference>
<dbReference type="EMBL" id="JAXQNO010000005">
    <property type="protein sequence ID" value="KAK4798153.1"/>
    <property type="molecule type" value="Genomic_DNA"/>
</dbReference>
<protein>
    <submittedName>
        <fullName evidence="2">Uncharacterized protein</fullName>
    </submittedName>
</protein>
<keyword evidence="3" id="KW-1185">Reference proteome</keyword>
<accession>A0AAN7RIH5</accession>
<name>A0AAN7RIH5_TRANT</name>
<comment type="caution">
    <text evidence="2">The sequence shown here is derived from an EMBL/GenBank/DDBJ whole genome shotgun (WGS) entry which is preliminary data.</text>
</comment>
<dbReference type="AlphaFoldDB" id="A0AAN7RIH5"/>
<sequence>MNWLVDGLLTCEFESKVKPSFLDYLGGSYKLLSASASASSLGSPSSAASTSDSPSPVYQHQKKRRIWNSGSWSGSSAHFYFGLLRRLDHVPVITCQVEETPTLSRR</sequence>
<gene>
    <name evidence="2" type="ORF">SAY86_030479</name>
</gene>
<organism evidence="2 3">
    <name type="scientific">Trapa natans</name>
    <name type="common">Water chestnut</name>
    <dbReference type="NCBI Taxonomy" id="22666"/>
    <lineage>
        <taxon>Eukaryota</taxon>
        <taxon>Viridiplantae</taxon>
        <taxon>Streptophyta</taxon>
        <taxon>Embryophyta</taxon>
        <taxon>Tracheophyta</taxon>
        <taxon>Spermatophyta</taxon>
        <taxon>Magnoliopsida</taxon>
        <taxon>eudicotyledons</taxon>
        <taxon>Gunneridae</taxon>
        <taxon>Pentapetalae</taxon>
        <taxon>rosids</taxon>
        <taxon>malvids</taxon>
        <taxon>Myrtales</taxon>
        <taxon>Lythraceae</taxon>
        <taxon>Trapa</taxon>
    </lineage>
</organism>
<evidence type="ECO:0000313" key="3">
    <source>
        <dbReference type="Proteomes" id="UP001346149"/>
    </source>
</evidence>